<keyword evidence="5 14" id="KW-1003">Cell membrane</keyword>
<dbReference type="EC" id="1.3.99.-" evidence="14"/>
<evidence type="ECO:0000256" key="7">
    <source>
        <dbReference type="ARBA" id="ARBA00022692"/>
    </source>
</evidence>
<dbReference type="GO" id="GO:0005886">
    <property type="term" value="C:plasma membrane"/>
    <property type="evidence" value="ECO:0007669"/>
    <property type="project" value="UniProtKB-SubCell"/>
</dbReference>
<comment type="function">
    <text evidence="14">Catalyzes the oxidation of protoporphyrinogen IX to protoporphyrin IX.</text>
</comment>
<dbReference type="GO" id="GO:0070818">
    <property type="term" value="F:protoporphyrinogen oxidase activity"/>
    <property type="evidence" value="ECO:0007669"/>
    <property type="project" value="UniProtKB-UniRule"/>
</dbReference>
<dbReference type="GO" id="GO:0006782">
    <property type="term" value="P:protoporphyrinogen IX biosynthetic process"/>
    <property type="evidence" value="ECO:0007669"/>
    <property type="project" value="UniProtKB-UniRule"/>
</dbReference>
<evidence type="ECO:0000256" key="6">
    <source>
        <dbReference type="ARBA" id="ARBA00022617"/>
    </source>
</evidence>
<dbReference type="GO" id="GO:0046872">
    <property type="term" value="F:metal ion binding"/>
    <property type="evidence" value="ECO:0007669"/>
    <property type="project" value="UniProtKB-UniRule"/>
</dbReference>
<comment type="pathway">
    <text evidence="2 14">Porphyrin-containing compound metabolism; protoporphyrin-IX biosynthesis; protoporphyrin-IX from protoporphyrinogen-IX: step 1/1.</text>
</comment>
<feature type="transmembrane region" description="Helical" evidence="15">
    <location>
        <begin position="15"/>
        <end position="43"/>
    </location>
</feature>
<dbReference type="AlphaFoldDB" id="A0A1X7GCY9"/>
<keyword evidence="9 15" id="KW-1133">Transmembrane helix</keyword>
<gene>
    <name evidence="16" type="ORF">SAMN02982989_3626</name>
</gene>
<evidence type="ECO:0000256" key="2">
    <source>
        <dbReference type="ARBA" id="ARBA00005073"/>
    </source>
</evidence>
<reference evidence="17" key="1">
    <citation type="submission" date="2017-04" db="EMBL/GenBank/DDBJ databases">
        <authorList>
            <person name="Varghese N."/>
            <person name="Submissions S."/>
        </authorList>
    </citation>
    <scope>NUCLEOTIDE SEQUENCE [LARGE SCALE GENOMIC DNA]</scope>
    <source>
        <strain evidence="17">B4P</strain>
    </source>
</reference>
<comment type="cofactor">
    <cofactor evidence="14">
        <name>heme b</name>
        <dbReference type="ChEBI" id="CHEBI:60344"/>
    </cofactor>
    <text evidence="14">Binds 1 heme b (iron(II)-protoporphyrin IX) group per subunit.</text>
</comment>
<keyword evidence="6 14" id="KW-0349">Heme</keyword>
<evidence type="ECO:0000256" key="8">
    <source>
        <dbReference type="ARBA" id="ARBA00022723"/>
    </source>
</evidence>
<evidence type="ECO:0000256" key="4">
    <source>
        <dbReference type="ARBA" id="ARBA00017504"/>
    </source>
</evidence>
<comment type="catalytic activity">
    <reaction evidence="13 14">
        <text>protoporphyrinogen IX + 3 A = protoporphyrin IX + 3 AH2</text>
        <dbReference type="Rhea" id="RHEA:62000"/>
        <dbReference type="ChEBI" id="CHEBI:13193"/>
        <dbReference type="ChEBI" id="CHEBI:17499"/>
        <dbReference type="ChEBI" id="CHEBI:57306"/>
        <dbReference type="ChEBI" id="CHEBI:57307"/>
    </reaction>
</comment>
<evidence type="ECO:0000256" key="11">
    <source>
        <dbReference type="ARBA" id="ARBA00023004"/>
    </source>
</evidence>
<dbReference type="PIRSF" id="PIRSF004638">
    <property type="entry name" value="UCP004638"/>
    <property type="match status" value="1"/>
</dbReference>
<accession>A0A1X7GCY9</accession>
<feature type="transmembrane region" description="Helical" evidence="15">
    <location>
        <begin position="50"/>
        <end position="70"/>
    </location>
</feature>
<evidence type="ECO:0000256" key="15">
    <source>
        <dbReference type="SAM" id="Phobius"/>
    </source>
</evidence>
<evidence type="ECO:0000256" key="14">
    <source>
        <dbReference type="PIRNR" id="PIRNR004638"/>
    </source>
</evidence>
<dbReference type="RefSeq" id="WP_085424296.1">
    <property type="nucleotide sequence ID" value="NZ_FXAF01000011.1"/>
</dbReference>
<dbReference type="UniPathway" id="UPA00251">
    <property type="reaction ID" value="UER00324"/>
</dbReference>
<dbReference type="PANTHER" id="PTHR40255">
    <property type="entry name" value="UPF0093 MEMBRANE PROTEIN SLR1790"/>
    <property type="match status" value="1"/>
</dbReference>
<evidence type="ECO:0000256" key="3">
    <source>
        <dbReference type="ARBA" id="ARBA00006501"/>
    </source>
</evidence>
<evidence type="ECO:0000256" key="1">
    <source>
        <dbReference type="ARBA" id="ARBA00004651"/>
    </source>
</evidence>
<dbReference type="OrthoDB" id="8367737at2"/>
<feature type="transmembrane region" description="Helical" evidence="15">
    <location>
        <begin position="76"/>
        <end position="99"/>
    </location>
</feature>
<dbReference type="PANTHER" id="PTHR40255:SF1">
    <property type="entry name" value="PROTOPORPHYRINOGEN IX OXIDASE"/>
    <property type="match status" value="1"/>
</dbReference>
<comment type="similarity">
    <text evidence="3 14">Belongs to the HemJ family.</text>
</comment>
<proteinExistence type="inferred from homology"/>
<keyword evidence="12 14" id="KW-0472">Membrane</keyword>
<keyword evidence="7 15" id="KW-0812">Transmembrane</keyword>
<keyword evidence="8 14" id="KW-0479">Metal-binding</keyword>
<keyword evidence="10" id="KW-0560">Oxidoreductase</keyword>
<feature type="transmembrane region" description="Helical" evidence="15">
    <location>
        <begin position="111"/>
        <end position="133"/>
    </location>
</feature>
<organism evidence="16 17">
    <name type="scientific">Xaviernesmea oryzae</name>
    <dbReference type="NCBI Taxonomy" id="464029"/>
    <lineage>
        <taxon>Bacteria</taxon>
        <taxon>Pseudomonadati</taxon>
        <taxon>Pseudomonadota</taxon>
        <taxon>Alphaproteobacteria</taxon>
        <taxon>Hyphomicrobiales</taxon>
        <taxon>Rhizobiaceae</taxon>
        <taxon>Rhizobium/Agrobacterium group</taxon>
        <taxon>Xaviernesmea</taxon>
    </lineage>
</organism>
<sequence length="136" mass="14814">MLYFVIKALHVLSDFLLIGGMLINAFVIGMVPPAIRVGVIAALRKYDRTVTTAALAGAWIFGLWLIFGYVGFSDGWLHAKLLLVILLSALHGMQGGWMRRMQADPKLDPPAFVRAGMPIILVSVVLVVALAVIKPF</sequence>
<evidence type="ECO:0000256" key="12">
    <source>
        <dbReference type="ARBA" id="ARBA00023136"/>
    </source>
</evidence>
<keyword evidence="17" id="KW-1185">Reference proteome</keyword>
<dbReference type="Pfam" id="PF03653">
    <property type="entry name" value="UPF0093"/>
    <property type="match status" value="1"/>
</dbReference>
<dbReference type="STRING" id="464029.SAMN02982989_3626"/>
<dbReference type="EMBL" id="FXAF01000011">
    <property type="protein sequence ID" value="SMF67874.1"/>
    <property type="molecule type" value="Genomic_DNA"/>
</dbReference>
<evidence type="ECO:0000256" key="13">
    <source>
        <dbReference type="ARBA" id="ARBA00048390"/>
    </source>
</evidence>
<evidence type="ECO:0000313" key="16">
    <source>
        <dbReference type="EMBL" id="SMF67874.1"/>
    </source>
</evidence>
<keyword evidence="11 14" id="KW-0408">Iron</keyword>
<comment type="subcellular location">
    <subcellularLocation>
        <location evidence="1">Cell membrane</location>
        <topology evidence="1">Multi-pass membrane protein</topology>
    </subcellularLocation>
</comment>
<protein>
    <recommendedName>
        <fullName evidence="4 14">Protoporphyrinogen IX oxidase</fullName>
        <ecNumber evidence="14">1.3.99.-</ecNumber>
    </recommendedName>
</protein>
<evidence type="ECO:0000313" key="17">
    <source>
        <dbReference type="Proteomes" id="UP000192903"/>
    </source>
</evidence>
<evidence type="ECO:0000256" key="9">
    <source>
        <dbReference type="ARBA" id="ARBA00022989"/>
    </source>
</evidence>
<name>A0A1X7GCY9_9HYPH</name>
<evidence type="ECO:0000256" key="5">
    <source>
        <dbReference type="ARBA" id="ARBA00022475"/>
    </source>
</evidence>
<dbReference type="Proteomes" id="UP000192903">
    <property type="component" value="Unassembled WGS sequence"/>
</dbReference>
<dbReference type="InterPro" id="IPR005265">
    <property type="entry name" value="HemJ-like"/>
</dbReference>
<evidence type="ECO:0000256" key="10">
    <source>
        <dbReference type="ARBA" id="ARBA00023002"/>
    </source>
</evidence>